<name>A0ABU2FIC2_9EURY</name>
<dbReference type="Proteomes" id="UP001259659">
    <property type="component" value="Unassembled WGS sequence"/>
</dbReference>
<feature type="compositionally biased region" description="Acidic residues" evidence="1">
    <location>
        <begin position="151"/>
        <end position="165"/>
    </location>
</feature>
<dbReference type="EMBL" id="JAMQON010000011">
    <property type="protein sequence ID" value="MDS0261986.1"/>
    <property type="molecule type" value="Genomic_DNA"/>
</dbReference>
<gene>
    <name evidence="2" type="ORF">NDI56_21495</name>
</gene>
<feature type="compositionally biased region" description="Polar residues" evidence="1">
    <location>
        <begin position="54"/>
        <end position="79"/>
    </location>
</feature>
<dbReference type="RefSeq" id="WP_310921825.1">
    <property type="nucleotide sequence ID" value="NZ_JAMQON010000011.1"/>
</dbReference>
<sequence>MPEVQIDWHSAEEYERIRDLRERHGLLWRGVLLTGAKDAASTDLVQAILRAHTNPSSSASPVSTLDRTAECSSNDQGFSANDVADVDKEGGPHDTTRSSGDVSSVGEDRDAGPRSFQSHESLSNSGEEPSNESRDGEDEAFESLETHSQAFEDEPFSESWEEGEETHDGQFDSVDPYYGYDEYHLEFDEGQF</sequence>
<feature type="region of interest" description="Disordered" evidence="1">
    <location>
        <begin position="54"/>
        <end position="177"/>
    </location>
</feature>
<organism evidence="2 3">
    <name type="scientific">Haloarcula saliterrae</name>
    <dbReference type="NCBI Taxonomy" id="2950534"/>
    <lineage>
        <taxon>Archaea</taxon>
        <taxon>Methanobacteriati</taxon>
        <taxon>Methanobacteriota</taxon>
        <taxon>Stenosarchaea group</taxon>
        <taxon>Halobacteria</taxon>
        <taxon>Halobacteriales</taxon>
        <taxon>Haloarculaceae</taxon>
        <taxon>Haloarcula</taxon>
    </lineage>
</organism>
<evidence type="ECO:0000313" key="2">
    <source>
        <dbReference type="EMBL" id="MDS0261986.1"/>
    </source>
</evidence>
<keyword evidence="3" id="KW-1185">Reference proteome</keyword>
<reference evidence="2 3" key="1">
    <citation type="submission" date="2022-06" db="EMBL/GenBank/DDBJ databases">
        <title>Haloarcula sp. a new haloarchaeum isolate from saline soil.</title>
        <authorList>
            <person name="Strakova D."/>
            <person name="Galisteo C."/>
            <person name="Sanchez-Porro C."/>
            <person name="Ventosa A."/>
        </authorList>
    </citation>
    <scope>NUCLEOTIDE SEQUENCE [LARGE SCALE GENOMIC DNA]</scope>
    <source>
        <strain evidence="2 3">S1CR25-12</strain>
    </source>
</reference>
<evidence type="ECO:0000256" key="1">
    <source>
        <dbReference type="SAM" id="MobiDB-lite"/>
    </source>
</evidence>
<feature type="compositionally biased region" description="Basic and acidic residues" evidence="1">
    <location>
        <begin position="85"/>
        <end position="96"/>
    </location>
</feature>
<feature type="compositionally biased region" description="Polar residues" evidence="1">
    <location>
        <begin position="115"/>
        <end position="128"/>
    </location>
</feature>
<accession>A0ABU2FIC2</accession>
<comment type="caution">
    <text evidence="2">The sequence shown here is derived from an EMBL/GenBank/DDBJ whole genome shotgun (WGS) entry which is preliminary data.</text>
</comment>
<protein>
    <submittedName>
        <fullName evidence="2">Uncharacterized protein</fullName>
    </submittedName>
</protein>
<evidence type="ECO:0000313" key="3">
    <source>
        <dbReference type="Proteomes" id="UP001259659"/>
    </source>
</evidence>
<proteinExistence type="predicted"/>